<gene>
    <name evidence="2" type="ORF">HF526_29030</name>
</gene>
<reference evidence="2 3" key="1">
    <citation type="submission" date="2020-04" db="EMBL/GenBank/DDBJ databases">
        <authorList>
            <person name="Klaysubun C."/>
            <person name="Duangmal K."/>
            <person name="Lipun K."/>
        </authorList>
    </citation>
    <scope>NUCLEOTIDE SEQUENCE [LARGE SCALE GENOMIC DNA]</scope>
    <source>
        <strain evidence="2 3">K10HN5</strain>
    </source>
</reference>
<dbReference type="SUPFAM" id="SSF51735">
    <property type="entry name" value="NAD(P)-binding Rossmann-fold domains"/>
    <property type="match status" value="1"/>
</dbReference>
<dbReference type="PRINTS" id="PR00080">
    <property type="entry name" value="SDRFAMILY"/>
</dbReference>
<dbReference type="EMBL" id="JAAXLA010000080">
    <property type="protein sequence ID" value="NMI01307.1"/>
    <property type="molecule type" value="Genomic_DNA"/>
</dbReference>
<dbReference type="Proteomes" id="UP000820669">
    <property type="component" value="Unassembled WGS sequence"/>
</dbReference>
<dbReference type="PANTHER" id="PTHR42879">
    <property type="entry name" value="3-OXOACYL-(ACYL-CARRIER-PROTEIN) REDUCTASE"/>
    <property type="match status" value="1"/>
</dbReference>
<organism evidence="2 3">
    <name type="scientific">Pseudonocardia acidicola</name>
    <dbReference type="NCBI Taxonomy" id="2724939"/>
    <lineage>
        <taxon>Bacteria</taxon>
        <taxon>Bacillati</taxon>
        <taxon>Actinomycetota</taxon>
        <taxon>Actinomycetes</taxon>
        <taxon>Pseudonocardiales</taxon>
        <taxon>Pseudonocardiaceae</taxon>
        <taxon>Pseudonocardia</taxon>
    </lineage>
</organism>
<dbReference type="PROSITE" id="PS00061">
    <property type="entry name" value="ADH_SHORT"/>
    <property type="match status" value="1"/>
</dbReference>
<dbReference type="InterPro" id="IPR002347">
    <property type="entry name" value="SDR_fam"/>
</dbReference>
<dbReference type="RefSeq" id="WP_169384768.1">
    <property type="nucleotide sequence ID" value="NZ_JAAXLA010000080.1"/>
</dbReference>
<name>A0ABX1SIA9_9PSEU</name>
<evidence type="ECO:0000313" key="2">
    <source>
        <dbReference type="EMBL" id="NMI01307.1"/>
    </source>
</evidence>
<evidence type="ECO:0000313" key="3">
    <source>
        <dbReference type="Proteomes" id="UP000820669"/>
    </source>
</evidence>
<dbReference type="InterPro" id="IPR050259">
    <property type="entry name" value="SDR"/>
</dbReference>
<accession>A0ABX1SIA9</accession>
<dbReference type="Gene3D" id="3.40.50.720">
    <property type="entry name" value="NAD(P)-binding Rossmann-like Domain"/>
    <property type="match status" value="1"/>
</dbReference>
<evidence type="ECO:0000256" key="1">
    <source>
        <dbReference type="ARBA" id="ARBA00006484"/>
    </source>
</evidence>
<protein>
    <submittedName>
        <fullName evidence="2">SDR family oxidoreductase</fullName>
    </submittedName>
</protein>
<dbReference type="InterPro" id="IPR020904">
    <property type="entry name" value="Sc_DH/Rdtase_CS"/>
</dbReference>
<comment type="caution">
    <text evidence="2">The sequence shown here is derived from an EMBL/GenBank/DDBJ whole genome shotgun (WGS) entry which is preliminary data.</text>
</comment>
<dbReference type="InterPro" id="IPR036291">
    <property type="entry name" value="NAD(P)-bd_dom_sf"/>
</dbReference>
<sequence>MDLGISGRTALVTGADSGIGWHTARMLIEEGAQVAVTDLKQDDIAAAAERLPSEDIPAIAADLTNPDDVARLRDDAIVALGRVDILVHSAATLGARGPFHEIDEDGWRSTLDTDLLAAVRVVRAFIDPMRAAGWGRIVLLASEDGQQPYPQALPYGVSKSGVLGLGKGLSKAYGGEGVLVNAVSPAFIESPMTDTMMQRLAQERGISVQEAIEAFLREERPFLVLRRRGKPEEVASMITFLCSERASFVTGSNCRVDGGAVPTI</sequence>
<comment type="similarity">
    <text evidence="1">Belongs to the short-chain dehydrogenases/reductases (SDR) family.</text>
</comment>
<keyword evidence="3" id="KW-1185">Reference proteome</keyword>
<proteinExistence type="inferred from homology"/>
<dbReference type="PRINTS" id="PR00081">
    <property type="entry name" value="GDHRDH"/>
</dbReference>
<dbReference type="Pfam" id="PF13561">
    <property type="entry name" value="adh_short_C2"/>
    <property type="match status" value="1"/>
</dbReference>